<dbReference type="InterPro" id="IPR049492">
    <property type="entry name" value="BD-FAE-like_dom"/>
</dbReference>
<dbReference type="RefSeq" id="WP_096351725.1">
    <property type="nucleotide sequence ID" value="NZ_AP017313.1"/>
</dbReference>
<dbReference type="EC" id="3.1.1.1" evidence="1"/>
<dbReference type="EMBL" id="AP017313">
    <property type="protein sequence ID" value="BAU53962.1"/>
    <property type="molecule type" value="Genomic_DNA"/>
</dbReference>
<organism evidence="1 2">
    <name type="scientific">Mucilaginibacter gotjawali</name>
    <dbReference type="NCBI Taxonomy" id="1550579"/>
    <lineage>
        <taxon>Bacteria</taxon>
        <taxon>Pseudomonadati</taxon>
        <taxon>Bacteroidota</taxon>
        <taxon>Sphingobacteriia</taxon>
        <taxon>Sphingobacteriales</taxon>
        <taxon>Sphingobacteriaceae</taxon>
        <taxon>Mucilaginibacter</taxon>
    </lineage>
</organism>
<accession>A0A0X8X1A0</accession>
<gene>
    <name evidence="1" type="primary">nlhH</name>
    <name evidence="1" type="ORF">MgSA37_02133</name>
</gene>
<protein>
    <submittedName>
        <fullName evidence="1">Carboxylesterase NlhH</fullName>
        <ecNumber evidence="1">3.1.1.1</ecNumber>
    </submittedName>
</protein>
<reference evidence="1 2" key="1">
    <citation type="submission" date="2015-12" db="EMBL/GenBank/DDBJ databases">
        <title>Genome sequence of Mucilaginibacter gotjawali.</title>
        <authorList>
            <person name="Lee J.S."/>
            <person name="Lee K.C."/>
            <person name="Kim K.K."/>
            <person name="Lee B.W."/>
        </authorList>
    </citation>
    <scope>NUCLEOTIDE SEQUENCE [LARGE SCALE GENOMIC DNA]</scope>
    <source>
        <strain evidence="1 2">SA3-7</strain>
    </source>
</reference>
<dbReference type="InterPro" id="IPR029058">
    <property type="entry name" value="AB_hydrolase_fold"/>
</dbReference>
<dbReference type="Pfam" id="PF20434">
    <property type="entry name" value="BD-FAE"/>
    <property type="match status" value="1"/>
</dbReference>
<dbReference type="KEGG" id="mgot:MgSA37_02133"/>
<sequence>MKKTFPLPVIFFLLISHFAGAQIAANKDIFPAGTTVLENIPYANDTLKKHTLDIYMPPVKSLGYPLIVWIHGGAWMSNDKHADMGYMTNTIKAFLNAGYVLASIDYRHSTTAPFPAQIQDCNRAIEYLYDNAAQYSIDESRIALIGFSAGGHLASLIGLSNNNTEKSFYYNGKKPQFKITVVLDFYGPSDFSTLKGHDSPDLKNPITLLLGGTVAEKPELAKKASPITYIDKKDPPFFIVQGEKDESVNPDQSILLSTRLKSAHVANQLTIVPGAPHYGVMFDTDFIKRDLMSFLNKYMK</sequence>
<dbReference type="Gene3D" id="3.40.50.1820">
    <property type="entry name" value="alpha/beta hydrolase"/>
    <property type="match status" value="1"/>
</dbReference>
<keyword evidence="2" id="KW-1185">Reference proteome</keyword>
<dbReference type="GO" id="GO:0106435">
    <property type="term" value="F:carboxylesterase activity"/>
    <property type="evidence" value="ECO:0007669"/>
    <property type="project" value="UniProtKB-EC"/>
</dbReference>
<dbReference type="AlphaFoldDB" id="A0A0X8X1A0"/>
<dbReference type="Proteomes" id="UP000218263">
    <property type="component" value="Chromosome"/>
</dbReference>
<name>A0A0X8X1A0_9SPHI</name>
<dbReference type="SUPFAM" id="SSF53474">
    <property type="entry name" value="alpha/beta-Hydrolases"/>
    <property type="match status" value="1"/>
</dbReference>
<dbReference type="OrthoDB" id="9777975at2"/>
<keyword evidence="1" id="KW-0378">Hydrolase</keyword>
<dbReference type="PANTHER" id="PTHR48081:SF13">
    <property type="entry name" value="ALPHA_BETA HYDROLASE"/>
    <property type="match status" value="1"/>
</dbReference>
<dbReference type="InterPro" id="IPR050300">
    <property type="entry name" value="GDXG_lipolytic_enzyme"/>
</dbReference>
<proteinExistence type="predicted"/>
<dbReference type="PANTHER" id="PTHR48081">
    <property type="entry name" value="AB HYDROLASE SUPERFAMILY PROTEIN C4A8.06C"/>
    <property type="match status" value="1"/>
</dbReference>
<evidence type="ECO:0000313" key="1">
    <source>
        <dbReference type="EMBL" id="BAU53962.1"/>
    </source>
</evidence>
<evidence type="ECO:0000313" key="2">
    <source>
        <dbReference type="Proteomes" id="UP000218263"/>
    </source>
</evidence>